<dbReference type="Pfam" id="PF03793">
    <property type="entry name" value="PASTA"/>
    <property type="match status" value="2"/>
</dbReference>
<dbReference type="EC" id="3.4.16.4" evidence="4"/>
<sequence>MNRKRPGMNIGAAILFGIFGLLFFVLIVRIITIQVTGEAEGRAVAAEAAKKYIKTGVLEAKRGTIFDSNGDPIAEDTASFSLVAILSPTVTSDPDEPKHVVNPKETAKKLSKHIDMSESEIYEQLTPEKEPFQVEFGIAGRDISQQVKKAIEKEDLPGITFIKESKRFYPNGVFSSHLIGFAQKKMLENGDSVTNGMMGIEKSFNDILQGEDGKLQYKSDVWGYILPNAEEHVTPPKDGNNIHLTIDKKIQTFLEDALSSVEKQYKPKKMIAVVADPKTGKILAMGQRPTFHPDTREGLDENWHNEIVETTYEPGSTFKTFSLAAAVEEGVFNPNATYKSGAYKVENVPHPIRDWNNGNGWGTISYLEGVQRSSNVLFADLLESIGQERFKDYLDAFHFGKKTNVGLPNEASGNVLYNYPIERITTIFGQGTTVTALQMIQAETAIANDGKMMRPYVISKIVDPNKDKIVKETKPEVVGNPISKETAKKVREYLASTVTSEHGTGQPFAIDGYDVAGKSGTAQIPDPDGGGYLSSGKDGYLFSFLGMAPADDPQLIVYVAIEQPELKPTEIGSDPVSKVFNPVMQNSLKYLNIKPDENIGLKKIKVPDVSGESIQNAKAKLKELGLKPIVLGKGTRVEKQSPLTEEMVLAGERIILKTDGDVTVPDMKGWSVRDVLKVSNVADLKLNMVGSGYVVSQNVKPNSPFQKGEPLVVNFQTPKEQLNKEVEESGGEEQPLN</sequence>
<dbReference type="EMBL" id="JAFBDZ010000003">
    <property type="protein sequence ID" value="MBM7586735.1"/>
    <property type="molecule type" value="Genomic_DNA"/>
</dbReference>
<evidence type="ECO:0000256" key="4">
    <source>
        <dbReference type="ARBA" id="ARBA00012448"/>
    </source>
</evidence>
<dbReference type="Gene3D" id="3.30.70.2110">
    <property type="match status" value="1"/>
</dbReference>
<evidence type="ECO:0000256" key="1">
    <source>
        <dbReference type="ARBA" id="ARBA00004370"/>
    </source>
</evidence>
<dbReference type="InterPro" id="IPR005311">
    <property type="entry name" value="PBP_dimer"/>
</dbReference>
<evidence type="ECO:0000313" key="10">
    <source>
        <dbReference type="EMBL" id="MBM7586735.1"/>
    </source>
</evidence>
<dbReference type="CDD" id="cd06575">
    <property type="entry name" value="PASTA_Pbp2x-like_2"/>
    <property type="match status" value="1"/>
</dbReference>
<dbReference type="SUPFAM" id="SSF54184">
    <property type="entry name" value="Penicillin-binding protein 2x (pbp-2x), c-terminal domain"/>
    <property type="match status" value="2"/>
</dbReference>
<keyword evidence="11" id="KW-1185">Reference proteome</keyword>
<evidence type="ECO:0000256" key="6">
    <source>
        <dbReference type="ARBA" id="ARBA00034000"/>
    </source>
</evidence>
<evidence type="ECO:0000256" key="7">
    <source>
        <dbReference type="SAM" id="MobiDB-lite"/>
    </source>
</evidence>
<dbReference type="RefSeq" id="WP_205173917.1">
    <property type="nucleotide sequence ID" value="NZ_JAFBDZ010000003.1"/>
</dbReference>
<keyword evidence="5 8" id="KW-0472">Membrane</keyword>
<comment type="pathway">
    <text evidence="2">Cell wall biogenesis; peptidoglycan biosynthesis.</text>
</comment>
<dbReference type="InterPro" id="IPR036138">
    <property type="entry name" value="PBP_dimer_sf"/>
</dbReference>
<dbReference type="InterPro" id="IPR050515">
    <property type="entry name" value="Beta-lactam/transpept"/>
</dbReference>
<evidence type="ECO:0000256" key="3">
    <source>
        <dbReference type="ARBA" id="ARBA00007171"/>
    </source>
</evidence>
<dbReference type="InterPro" id="IPR005543">
    <property type="entry name" value="PASTA_dom"/>
</dbReference>
<comment type="catalytic activity">
    <reaction evidence="6">
        <text>Preferential cleavage: (Ac)2-L-Lys-D-Ala-|-D-Ala. Also transpeptidation of peptidyl-alanyl moieties that are N-acyl substituents of D-alanine.</text>
        <dbReference type="EC" id="3.4.16.4"/>
    </reaction>
</comment>
<dbReference type="Proteomes" id="UP001646157">
    <property type="component" value="Unassembled WGS sequence"/>
</dbReference>
<dbReference type="InterPro" id="IPR012338">
    <property type="entry name" value="Beta-lactam/transpept-like"/>
</dbReference>
<dbReference type="Gene3D" id="2.20.70.70">
    <property type="match status" value="1"/>
</dbReference>
<evidence type="ECO:0000313" key="11">
    <source>
        <dbReference type="Proteomes" id="UP001646157"/>
    </source>
</evidence>
<feature type="transmembrane region" description="Helical" evidence="8">
    <location>
        <begin position="12"/>
        <end position="32"/>
    </location>
</feature>
<organism evidence="10 11">
    <name type="scientific">Rossellomorea pakistanensis</name>
    <dbReference type="NCBI Taxonomy" id="992288"/>
    <lineage>
        <taxon>Bacteria</taxon>
        <taxon>Bacillati</taxon>
        <taxon>Bacillota</taxon>
        <taxon>Bacilli</taxon>
        <taxon>Bacillales</taxon>
        <taxon>Bacillaceae</taxon>
        <taxon>Rossellomorea</taxon>
    </lineage>
</organism>
<comment type="subcellular location">
    <subcellularLocation>
        <location evidence="1">Membrane</location>
    </subcellularLocation>
</comment>
<feature type="domain" description="PASTA" evidence="9">
    <location>
        <begin position="600"/>
        <end position="660"/>
    </location>
</feature>
<dbReference type="Gene3D" id="3.90.1310.10">
    <property type="entry name" value="Penicillin-binding protein 2a (Domain 2)"/>
    <property type="match status" value="1"/>
</dbReference>
<dbReference type="Pfam" id="PF00905">
    <property type="entry name" value="Transpeptidase"/>
    <property type="match status" value="1"/>
</dbReference>
<dbReference type="Pfam" id="PF03717">
    <property type="entry name" value="PBP_dimer"/>
    <property type="match status" value="1"/>
</dbReference>
<comment type="similarity">
    <text evidence="3">Belongs to the transpeptidase family.</text>
</comment>
<feature type="domain" description="PASTA" evidence="9">
    <location>
        <begin position="661"/>
        <end position="717"/>
    </location>
</feature>
<dbReference type="SUPFAM" id="SSF56519">
    <property type="entry name" value="Penicillin binding protein dimerisation domain"/>
    <property type="match status" value="1"/>
</dbReference>
<keyword evidence="8" id="KW-0812">Transmembrane</keyword>
<dbReference type="PROSITE" id="PS51178">
    <property type="entry name" value="PASTA"/>
    <property type="match status" value="2"/>
</dbReference>
<evidence type="ECO:0000256" key="8">
    <source>
        <dbReference type="SAM" id="Phobius"/>
    </source>
</evidence>
<feature type="region of interest" description="Disordered" evidence="7">
    <location>
        <begin position="703"/>
        <end position="737"/>
    </location>
</feature>
<evidence type="ECO:0000256" key="2">
    <source>
        <dbReference type="ARBA" id="ARBA00004752"/>
    </source>
</evidence>
<dbReference type="InterPro" id="IPR001460">
    <property type="entry name" value="PCN-bd_Tpept"/>
</dbReference>
<comment type="caution">
    <text evidence="10">The sequence shown here is derived from an EMBL/GenBank/DDBJ whole genome shotgun (WGS) entry which is preliminary data.</text>
</comment>
<evidence type="ECO:0000256" key="5">
    <source>
        <dbReference type="ARBA" id="ARBA00023136"/>
    </source>
</evidence>
<gene>
    <name evidence="10" type="ORF">JOC86_003287</name>
</gene>
<keyword evidence="8" id="KW-1133">Transmembrane helix</keyword>
<evidence type="ECO:0000259" key="9">
    <source>
        <dbReference type="PROSITE" id="PS51178"/>
    </source>
</evidence>
<dbReference type="SUPFAM" id="SSF56601">
    <property type="entry name" value="beta-lactamase/transpeptidase-like"/>
    <property type="match status" value="1"/>
</dbReference>
<dbReference type="Gene3D" id="3.40.710.10">
    <property type="entry name" value="DD-peptidase/beta-lactamase superfamily"/>
    <property type="match status" value="1"/>
</dbReference>
<accession>A0ABS2NFY7</accession>
<protein>
    <recommendedName>
        <fullName evidence="4">serine-type D-Ala-D-Ala carboxypeptidase</fullName>
        <ecNumber evidence="4">3.4.16.4</ecNumber>
    </recommendedName>
</protein>
<proteinExistence type="inferred from homology"/>
<dbReference type="PANTHER" id="PTHR30627:SF26">
    <property type="entry name" value="PENICILLIN-BINDING PROTEIN 2B"/>
    <property type="match status" value="1"/>
</dbReference>
<dbReference type="SMART" id="SM00740">
    <property type="entry name" value="PASTA"/>
    <property type="match status" value="2"/>
</dbReference>
<reference evidence="10 11" key="1">
    <citation type="submission" date="2021-01" db="EMBL/GenBank/DDBJ databases">
        <title>Genomic Encyclopedia of Type Strains, Phase IV (KMG-IV): sequencing the most valuable type-strain genomes for metagenomic binning, comparative biology and taxonomic classification.</title>
        <authorList>
            <person name="Goeker M."/>
        </authorList>
    </citation>
    <scope>NUCLEOTIDE SEQUENCE [LARGE SCALE GENOMIC DNA]</scope>
    <source>
        <strain evidence="10 11">DSM 24834</strain>
    </source>
</reference>
<dbReference type="CDD" id="cd06576">
    <property type="entry name" value="PASTA_Pbp2x-like_1"/>
    <property type="match status" value="1"/>
</dbReference>
<dbReference type="PANTHER" id="PTHR30627">
    <property type="entry name" value="PEPTIDOGLYCAN D,D-TRANSPEPTIDASE"/>
    <property type="match status" value="1"/>
</dbReference>
<name>A0ABS2NFY7_9BACI</name>